<name>A0A4Y2WRI2_ARAVE</name>
<evidence type="ECO:0000313" key="2">
    <source>
        <dbReference type="EMBL" id="GBO39346.1"/>
    </source>
</evidence>
<gene>
    <name evidence="2" type="ORF">AVEN_103537_1</name>
</gene>
<protein>
    <submittedName>
        <fullName evidence="2">Uncharacterized protein</fullName>
    </submittedName>
</protein>
<proteinExistence type="predicted"/>
<dbReference type="AlphaFoldDB" id="A0A4Y2WRI2"/>
<sequence>MCMWGQMEIRERSHAAQRLCSIKGQAGLLGDRVADLYVIPSRQTGKNYRACLAQILAELLYASSLALTASIWILHFRDNVFPAVEPFHG</sequence>
<keyword evidence="3" id="KW-1185">Reference proteome</keyword>
<feature type="transmembrane region" description="Helical" evidence="1">
    <location>
        <begin position="51"/>
        <end position="74"/>
    </location>
</feature>
<organism evidence="2 3">
    <name type="scientific">Araneus ventricosus</name>
    <name type="common">Orbweaver spider</name>
    <name type="synonym">Epeira ventricosa</name>
    <dbReference type="NCBI Taxonomy" id="182803"/>
    <lineage>
        <taxon>Eukaryota</taxon>
        <taxon>Metazoa</taxon>
        <taxon>Ecdysozoa</taxon>
        <taxon>Arthropoda</taxon>
        <taxon>Chelicerata</taxon>
        <taxon>Arachnida</taxon>
        <taxon>Araneae</taxon>
        <taxon>Araneomorphae</taxon>
        <taxon>Entelegynae</taxon>
        <taxon>Araneoidea</taxon>
        <taxon>Araneidae</taxon>
        <taxon>Araneus</taxon>
    </lineage>
</organism>
<comment type="caution">
    <text evidence="2">The sequence shown here is derived from an EMBL/GenBank/DDBJ whole genome shotgun (WGS) entry which is preliminary data.</text>
</comment>
<reference evidence="2 3" key="1">
    <citation type="journal article" date="2019" name="Sci. Rep.">
        <title>Orb-weaving spider Araneus ventricosus genome elucidates the spidroin gene catalogue.</title>
        <authorList>
            <person name="Kono N."/>
            <person name="Nakamura H."/>
            <person name="Ohtoshi R."/>
            <person name="Moran D.A.P."/>
            <person name="Shinohara A."/>
            <person name="Yoshida Y."/>
            <person name="Fujiwara M."/>
            <person name="Mori M."/>
            <person name="Tomita M."/>
            <person name="Arakawa K."/>
        </authorList>
    </citation>
    <scope>NUCLEOTIDE SEQUENCE [LARGE SCALE GENOMIC DNA]</scope>
</reference>
<evidence type="ECO:0000313" key="3">
    <source>
        <dbReference type="Proteomes" id="UP000499080"/>
    </source>
</evidence>
<evidence type="ECO:0000256" key="1">
    <source>
        <dbReference type="SAM" id="Phobius"/>
    </source>
</evidence>
<dbReference type="Proteomes" id="UP000499080">
    <property type="component" value="Unassembled WGS sequence"/>
</dbReference>
<dbReference type="EMBL" id="BGPR01064359">
    <property type="protein sequence ID" value="GBO39346.1"/>
    <property type="molecule type" value="Genomic_DNA"/>
</dbReference>
<keyword evidence="1" id="KW-1133">Transmembrane helix</keyword>
<accession>A0A4Y2WRI2</accession>
<keyword evidence="1" id="KW-0472">Membrane</keyword>
<keyword evidence="1" id="KW-0812">Transmembrane</keyword>